<organism evidence="1 2">
    <name type="scientific">Alkalibacterium kapii</name>
    <dbReference type="NCBI Taxonomy" id="426704"/>
    <lineage>
        <taxon>Bacteria</taxon>
        <taxon>Bacillati</taxon>
        <taxon>Bacillota</taxon>
        <taxon>Bacilli</taxon>
        <taxon>Lactobacillales</taxon>
        <taxon>Carnobacteriaceae</taxon>
        <taxon>Alkalibacterium</taxon>
    </lineage>
</organism>
<evidence type="ECO:0008006" key="3">
    <source>
        <dbReference type="Google" id="ProtNLM"/>
    </source>
</evidence>
<dbReference type="Proteomes" id="UP000321662">
    <property type="component" value="Unassembled WGS sequence"/>
</dbReference>
<name>A0A511AT21_9LACT</name>
<dbReference type="OrthoDB" id="9772627at2"/>
<accession>A0A511AT21</accession>
<dbReference type="Pfam" id="PF14249">
    <property type="entry name" value="Tocopherol_cycl"/>
    <property type="match status" value="1"/>
</dbReference>
<dbReference type="PANTHER" id="PTHR35309:SF4">
    <property type="entry name" value="TOCOPHEROL CYCLASE"/>
    <property type="match status" value="1"/>
</dbReference>
<keyword evidence="2" id="KW-1185">Reference proteome</keyword>
<dbReference type="InterPro" id="IPR025893">
    <property type="entry name" value="Tocopherol_cyclase"/>
</dbReference>
<dbReference type="AlphaFoldDB" id="A0A511AT21"/>
<dbReference type="GO" id="GO:0009976">
    <property type="term" value="F:tocopherol cyclase activity"/>
    <property type="evidence" value="ECO:0007669"/>
    <property type="project" value="InterPro"/>
</dbReference>
<dbReference type="EMBL" id="BJUY01000004">
    <property type="protein sequence ID" value="GEK90872.1"/>
    <property type="molecule type" value="Genomic_DNA"/>
</dbReference>
<dbReference type="PANTHER" id="PTHR35309">
    <property type="match status" value="1"/>
</dbReference>
<dbReference type="SUPFAM" id="SSF159245">
    <property type="entry name" value="AttH-like"/>
    <property type="match status" value="1"/>
</dbReference>
<proteinExistence type="predicted"/>
<evidence type="ECO:0000313" key="1">
    <source>
        <dbReference type="EMBL" id="GEK90872.1"/>
    </source>
</evidence>
<evidence type="ECO:0000313" key="2">
    <source>
        <dbReference type="Proteomes" id="UP000321662"/>
    </source>
</evidence>
<gene>
    <name evidence="1" type="ORF">AKA01nite_04940</name>
</gene>
<comment type="caution">
    <text evidence="1">The sequence shown here is derived from an EMBL/GenBank/DDBJ whole genome shotgun (WGS) entry which is preliminary data.</text>
</comment>
<reference evidence="1 2" key="1">
    <citation type="submission" date="2019-07" db="EMBL/GenBank/DDBJ databases">
        <title>Whole genome shotgun sequence of Alkalibacterium kapii NBRC 103247.</title>
        <authorList>
            <person name="Hosoyama A."/>
            <person name="Uohara A."/>
            <person name="Ohji S."/>
            <person name="Ichikawa N."/>
        </authorList>
    </citation>
    <scope>NUCLEOTIDE SEQUENCE [LARGE SCALE GENOMIC DNA]</scope>
    <source>
        <strain evidence="1 2">NBRC 103247</strain>
    </source>
</reference>
<dbReference type="RefSeq" id="WP_146923457.1">
    <property type="nucleotide sequence ID" value="NZ_BJUY01000004.1"/>
</dbReference>
<sequence length="316" mass="35357">MADRFDFKGTKAKSPYFEGWYVKASDPKKEFTLALIPGVALFDAEECFVQYNLVYKGKTLSGKITFPIEEFTVVKDPYSILMPSFVLSKNSVKAHLKDDKIDLMLDLSFGEFLPLDKSLYSPSIMGPFEYLKMPCAHDVISMRHKVSGTIVLNGESITIASGMGYLEKDRGSTFPNKYVWGQSNIFKEKEQCSVFLSVAEIDLSIINFMGTIAVFHDGEKEHRFATYLGANAEVKVAADQQSYVVKIKDAKKSLTAEVSLKNGDKLIAPMKNNMDYAIKETVKATISLVFEQKNKEPLHLNSEDGAAECVNWNKDA</sequence>
<protein>
    <recommendedName>
        <fullName evidence="3">Tocopherol cyclase</fullName>
    </recommendedName>
</protein>